<feature type="transmembrane region" description="Helical" evidence="6">
    <location>
        <begin position="62"/>
        <end position="85"/>
    </location>
</feature>
<evidence type="ECO:0000256" key="4">
    <source>
        <dbReference type="ARBA" id="ARBA00022989"/>
    </source>
</evidence>
<evidence type="ECO:0000256" key="1">
    <source>
        <dbReference type="ARBA" id="ARBA00004651"/>
    </source>
</evidence>
<dbReference type="Pfam" id="PF02653">
    <property type="entry name" value="BPD_transp_2"/>
    <property type="match status" value="1"/>
</dbReference>
<dbReference type="GO" id="GO:0015658">
    <property type="term" value="F:branched-chain amino acid transmembrane transporter activity"/>
    <property type="evidence" value="ECO:0007669"/>
    <property type="project" value="InterPro"/>
</dbReference>
<feature type="transmembrane region" description="Helical" evidence="6">
    <location>
        <begin position="167"/>
        <end position="186"/>
    </location>
</feature>
<keyword evidence="3 6" id="KW-0812">Transmembrane</keyword>
<feature type="transmembrane region" description="Helical" evidence="6">
    <location>
        <begin position="217"/>
        <end position="234"/>
    </location>
</feature>
<keyword evidence="5 6" id="KW-0472">Membrane</keyword>
<feature type="transmembrane region" description="Helical" evidence="6">
    <location>
        <begin position="91"/>
        <end position="118"/>
    </location>
</feature>
<comment type="caution">
    <text evidence="7">The sequence shown here is derived from an EMBL/GenBank/DDBJ whole genome shotgun (WGS) entry which is preliminary data.</text>
</comment>
<keyword evidence="2" id="KW-1003">Cell membrane</keyword>
<dbReference type="InterPro" id="IPR001851">
    <property type="entry name" value="ABC_transp_permease"/>
</dbReference>
<reference evidence="7 8" key="1">
    <citation type="journal article" date="2019" name="Nat. Microbiol.">
        <title>Mediterranean grassland soil C-N compound turnover is dependent on rainfall and depth, and is mediated by genomically divergent microorganisms.</title>
        <authorList>
            <person name="Diamond S."/>
            <person name="Andeer P.F."/>
            <person name="Li Z."/>
            <person name="Crits-Christoph A."/>
            <person name="Burstein D."/>
            <person name="Anantharaman K."/>
            <person name="Lane K.R."/>
            <person name="Thomas B.C."/>
            <person name="Pan C."/>
            <person name="Northen T.R."/>
            <person name="Banfield J.F."/>
        </authorList>
    </citation>
    <scope>NUCLEOTIDE SEQUENCE [LARGE SCALE GENOMIC DNA]</scope>
    <source>
        <strain evidence="7">NP_3</strain>
    </source>
</reference>
<evidence type="ECO:0000313" key="8">
    <source>
        <dbReference type="Proteomes" id="UP000318509"/>
    </source>
</evidence>
<feature type="transmembrane region" description="Helical" evidence="6">
    <location>
        <begin position="29"/>
        <end position="50"/>
    </location>
</feature>
<dbReference type="InterPro" id="IPR043428">
    <property type="entry name" value="LivM-like"/>
</dbReference>
<evidence type="ECO:0000313" key="7">
    <source>
        <dbReference type="EMBL" id="TMI86972.1"/>
    </source>
</evidence>
<evidence type="ECO:0000256" key="5">
    <source>
        <dbReference type="ARBA" id="ARBA00023136"/>
    </source>
</evidence>
<evidence type="ECO:0000256" key="6">
    <source>
        <dbReference type="SAM" id="Phobius"/>
    </source>
</evidence>
<organism evidence="7 8">
    <name type="scientific">Candidatus Segetimicrobium genomatis</name>
    <dbReference type="NCBI Taxonomy" id="2569760"/>
    <lineage>
        <taxon>Bacteria</taxon>
        <taxon>Bacillati</taxon>
        <taxon>Candidatus Sysuimicrobiota</taxon>
        <taxon>Candidatus Sysuimicrobiia</taxon>
        <taxon>Candidatus Sysuimicrobiales</taxon>
        <taxon>Candidatus Segetimicrobiaceae</taxon>
        <taxon>Candidatus Segetimicrobium</taxon>
    </lineage>
</organism>
<dbReference type="PANTHER" id="PTHR30482:SF20">
    <property type="entry name" value="HIGH-AFFINITY BRANCHED-CHAIN AMINO ACID TRANSPORT SYSTEM PERMEASE PROTEIN LIVM"/>
    <property type="match status" value="1"/>
</dbReference>
<protein>
    <submittedName>
        <fullName evidence="7">Branched-chain amino acid ABC transporter permease</fullName>
    </submittedName>
</protein>
<comment type="subcellular location">
    <subcellularLocation>
        <location evidence="1">Cell membrane</location>
        <topology evidence="1">Multi-pass membrane protein</topology>
    </subcellularLocation>
</comment>
<keyword evidence="4 6" id="KW-1133">Transmembrane helix</keyword>
<dbReference type="PANTHER" id="PTHR30482">
    <property type="entry name" value="HIGH-AFFINITY BRANCHED-CHAIN AMINO ACID TRANSPORT SYSTEM PERMEASE"/>
    <property type="match status" value="1"/>
</dbReference>
<dbReference type="Proteomes" id="UP000318509">
    <property type="component" value="Unassembled WGS sequence"/>
</dbReference>
<accession>A0A537JUL8</accession>
<proteinExistence type="predicted"/>
<evidence type="ECO:0000256" key="3">
    <source>
        <dbReference type="ARBA" id="ARBA00022692"/>
    </source>
</evidence>
<feature type="transmembrane region" description="Helical" evidence="6">
    <location>
        <begin position="254"/>
        <end position="280"/>
    </location>
</feature>
<feature type="transmembrane region" description="Helical" evidence="6">
    <location>
        <begin position="139"/>
        <end position="161"/>
    </location>
</feature>
<dbReference type="GO" id="GO:0005886">
    <property type="term" value="C:plasma membrane"/>
    <property type="evidence" value="ECO:0007669"/>
    <property type="project" value="UniProtKB-SubCell"/>
</dbReference>
<evidence type="ECO:0000256" key="2">
    <source>
        <dbReference type="ARBA" id="ARBA00022475"/>
    </source>
</evidence>
<dbReference type="CDD" id="cd06581">
    <property type="entry name" value="TM_PBP1_LivM_like"/>
    <property type="match status" value="1"/>
</dbReference>
<name>A0A537JUL8_9BACT</name>
<gene>
    <name evidence="7" type="ORF">E6H00_17035</name>
</gene>
<dbReference type="AlphaFoldDB" id="A0A537JUL8"/>
<feature type="transmembrane region" description="Helical" evidence="6">
    <location>
        <begin position="292"/>
        <end position="312"/>
    </location>
</feature>
<sequence length="330" mass="35269">MTRRILAASAALAAYLVVIPLLLRDSPYLLGVMTTASMLSFISLGVWLTFAIGRINIGQAAFALIGGYVTAVMTTAAGVSFWLALPASGLVAALLALVIGWPILRLRGVYFAMLTLSLTEAVRLAALNLAGLTRGASGILNIPTPGPLALFGFVLVPGFSAGNEDLAFYYLAAVILIAGLLLIYRIDRCRLGWIFRSLRQDEALAAGIGIDVAKYRLAAFAICSGFAGIGGAFFTASQQSIYPSSFTVPDSIFFMLYCFLGGLSYVFGPVAGTFVLFLSFELLAGLREYQTLIYAMIMILAMLWLPNGLLSLRMAPAGLGRWIPAPRRQP</sequence>
<feature type="transmembrane region" description="Helical" evidence="6">
    <location>
        <begin position="5"/>
        <end position="23"/>
    </location>
</feature>
<dbReference type="EMBL" id="VBAK01000170">
    <property type="protein sequence ID" value="TMI86972.1"/>
    <property type="molecule type" value="Genomic_DNA"/>
</dbReference>